<dbReference type="Proteomes" id="UP000504603">
    <property type="component" value="Unplaced"/>
</dbReference>
<name>A0A6J1CZR4_MOMCH</name>
<dbReference type="AlphaFoldDB" id="A0A6J1CZR4"/>
<keyword evidence="3" id="KW-1185">Reference proteome</keyword>
<feature type="domain" description="LOB" evidence="2">
    <location>
        <begin position="13"/>
        <end position="114"/>
    </location>
</feature>
<dbReference type="InterPro" id="IPR004883">
    <property type="entry name" value="LOB"/>
</dbReference>
<protein>
    <submittedName>
        <fullName evidence="4">LOB domain-containing protein 36-like</fullName>
    </submittedName>
</protein>
<dbReference type="KEGG" id="mcha:111015703"/>
<comment type="similarity">
    <text evidence="1">Belongs to the LOB domain-containing protein family.</text>
</comment>
<gene>
    <name evidence="4" type="primary">LOC111015703</name>
</gene>
<organism evidence="3 4">
    <name type="scientific">Momordica charantia</name>
    <name type="common">Bitter gourd</name>
    <name type="synonym">Balsam pear</name>
    <dbReference type="NCBI Taxonomy" id="3673"/>
    <lineage>
        <taxon>Eukaryota</taxon>
        <taxon>Viridiplantae</taxon>
        <taxon>Streptophyta</taxon>
        <taxon>Embryophyta</taxon>
        <taxon>Tracheophyta</taxon>
        <taxon>Spermatophyta</taxon>
        <taxon>Magnoliopsida</taxon>
        <taxon>eudicotyledons</taxon>
        <taxon>Gunneridae</taxon>
        <taxon>Pentapetalae</taxon>
        <taxon>rosids</taxon>
        <taxon>fabids</taxon>
        <taxon>Cucurbitales</taxon>
        <taxon>Cucurbitaceae</taxon>
        <taxon>Momordiceae</taxon>
        <taxon>Momordica</taxon>
    </lineage>
</organism>
<proteinExistence type="inferred from homology"/>
<dbReference type="PANTHER" id="PTHR31301">
    <property type="entry name" value="LOB DOMAIN-CONTAINING PROTEIN 4-RELATED"/>
    <property type="match status" value="1"/>
</dbReference>
<evidence type="ECO:0000313" key="3">
    <source>
        <dbReference type="Proteomes" id="UP000504603"/>
    </source>
</evidence>
<dbReference type="PROSITE" id="PS50891">
    <property type="entry name" value="LOB"/>
    <property type="match status" value="1"/>
</dbReference>
<evidence type="ECO:0000256" key="1">
    <source>
        <dbReference type="ARBA" id="ARBA00005474"/>
    </source>
</evidence>
<dbReference type="RefSeq" id="XP_022146502.1">
    <property type="nucleotide sequence ID" value="XM_022290810.1"/>
</dbReference>
<evidence type="ECO:0000259" key="2">
    <source>
        <dbReference type="PROSITE" id="PS50891"/>
    </source>
</evidence>
<reference evidence="4" key="1">
    <citation type="submission" date="2025-08" db="UniProtKB">
        <authorList>
            <consortium name="RefSeq"/>
        </authorList>
    </citation>
    <scope>IDENTIFICATION</scope>
    <source>
        <strain evidence="4">OHB3-1</strain>
    </source>
</reference>
<sequence>MSSSKSPPSCYGSPCAACNYLRRKCFSDCVFAPHFPADDAEKFEIACRTYGASNIFKIFSRLRHDERDEAAASLVYEAEARRIDPVYGCVGFISILDDRLKRIQSDLVDAKRELSIYLGSEASAAAASVSIPQFAAGSSSTTPEFLAQLPRLRAAPTRQSLNEQQLLVYSSQKSTIDNDIRQSLRQESVDQPQEMPLVDNSKGFGSNENDQIQIQPHVQDQMCLIFESLSNR</sequence>
<dbReference type="GeneID" id="111015703"/>
<dbReference type="Pfam" id="PF03195">
    <property type="entry name" value="LOB"/>
    <property type="match status" value="1"/>
</dbReference>
<evidence type="ECO:0000313" key="4">
    <source>
        <dbReference type="RefSeq" id="XP_022146502.1"/>
    </source>
</evidence>
<accession>A0A6J1CZR4</accession>
<dbReference type="PANTHER" id="PTHR31301:SF68">
    <property type="entry name" value="LOB DOMAIN-CONTAINING PROTEIN 32-RELATED"/>
    <property type="match status" value="1"/>
</dbReference>